<feature type="domain" description="Glycosyl transferase family 1" evidence="2">
    <location>
        <begin position="398"/>
        <end position="570"/>
    </location>
</feature>
<dbReference type="InterPro" id="IPR001296">
    <property type="entry name" value="Glyco_trans_1"/>
</dbReference>
<accession>A0AAD5XDT3</accession>
<protein>
    <recommendedName>
        <fullName evidence="2">Glycosyl transferase family 1 domain-containing protein</fullName>
    </recommendedName>
</protein>
<sequence length="598" mass="67124">NASDQLLSYISKNWNVSTLSEIRIIDDDLVASQHRDLYRSSHCVVMPSWSSQLPSFLTIPQIMSLQLPIIDTSNSISESFINETNAFIIPNYSHDILESLPYSEESLKLLGRYMTECIQNSKLANEKSLVARNTIILSYPIHNSANSIKTIINSIADHYHPASAITVQKINPLPINYPLIHDTALCSLLSSNILVQSSHHKVEKDQLNILVITSYPPTHCGIAEFSKSLINYMSLASQSKNVLFHIMAMVPDSYVATNNPQLLIENQKSNIRVAGVIRKQNYADYIKAAKYINENIDIVSLQHEFGLFGGTAGTYILCLIRSVNKPVVTTLHTLHESLDKKHHNILRQIYMHSTFNVIMGHISENLVQSIHAVGEPKKLKLIPHGAPSYESVDNLLLKEKRGWKNNFVILTMGLHHPNKGFDIMISAMPAVLEKVPNAIFVIAGHGHPVCKVCMEYTAQMRTKAADYNLLDKQIVFLENYFDKAELDELVQTCDLYVSLYTANEITSSGTVSSAISAGRAVLATPYIYAREALSHGRGIIIPFGSVEQTAQAVIKVALDPMYRMQLQTKALQYAKETFIWPIVARKYMDLFDEILYHI</sequence>
<comment type="caution">
    <text evidence="3">The sequence shown here is derived from an EMBL/GenBank/DDBJ whole genome shotgun (WGS) entry which is preliminary data.</text>
</comment>
<evidence type="ECO:0000313" key="4">
    <source>
        <dbReference type="Proteomes" id="UP001211907"/>
    </source>
</evidence>
<organism evidence="3 4">
    <name type="scientific">Physocladia obscura</name>
    <dbReference type="NCBI Taxonomy" id="109957"/>
    <lineage>
        <taxon>Eukaryota</taxon>
        <taxon>Fungi</taxon>
        <taxon>Fungi incertae sedis</taxon>
        <taxon>Chytridiomycota</taxon>
        <taxon>Chytridiomycota incertae sedis</taxon>
        <taxon>Chytridiomycetes</taxon>
        <taxon>Chytridiales</taxon>
        <taxon>Chytriomycetaceae</taxon>
        <taxon>Physocladia</taxon>
    </lineage>
</organism>
<keyword evidence="4" id="KW-1185">Reference proteome</keyword>
<dbReference type="AlphaFoldDB" id="A0AAD5XDT3"/>
<dbReference type="Pfam" id="PF00534">
    <property type="entry name" value="Glycos_transf_1"/>
    <property type="match status" value="1"/>
</dbReference>
<name>A0AAD5XDT3_9FUNG</name>
<evidence type="ECO:0000259" key="2">
    <source>
        <dbReference type="Pfam" id="PF00534"/>
    </source>
</evidence>
<dbReference type="GO" id="GO:0016757">
    <property type="term" value="F:glycosyltransferase activity"/>
    <property type="evidence" value="ECO:0007669"/>
    <property type="project" value="UniProtKB-KW"/>
</dbReference>
<feature type="non-terminal residue" evidence="3">
    <location>
        <position position="1"/>
    </location>
</feature>
<gene>
    <name evidence="3" type="ORF">HK100_003052</name>
</gene>
<dbReference type="PANTHER" id="PTHR12526">
    <property type="entry name" value="GLYCOSYLTRANSFERASE"/>
    <property type="match status" value="1"/>
</dbReference>
<keyword evidence="1" id="KW-0808">Transferase</keyword>
<reference evidence="3" key="1">
    <citation type="submission" date="2020-05" db="EMBL/GenBank/DDBJ databases">
        <title>Phylogenomic resolution of chytrid fungi.</title>
        <authorList>
            <person name="Stajich J.E."/>
            <person name="Amses K."/>
            <person name="Simmons R."/>
            <person name="Seto K."/>
            <person name="Myers J."/>
            <person name="Bonds A."/>
            <person name="Quandt C.A."/>
            <person name="Barry K."/>
            <person name="Liu P."/>
            <person name="Grigoriev I."/>
            <person name="Longcore J.E."/>
            <person name="James T.Y."/>
        </authorList>
    </citation>
    <scope>NUCLEOTIDE SEQUENCE</scope>
    <source>
        <strain evidence="3">JEL0513</strain>
    </source>
</reference>
<dbReference type="SUPFAM" id="SSF53756">
    <property type="entry name" value="UDP-Glycosyltransferase/glycogen phosphorylase"/>
    <property type="match status" value="1"/>
</dbReference>
<dbReference type="PANTHER" id="PTHR12526:SF572">
    <property type="entry name" value="BLL5144 PROTEIN"/>
    <property type="match status" value="1"/>
</dbReference>
<dbReference type="Proteomes" id="UP001211907">
    <property type="component" value="Unassembled WGS sequence"/>
</dbReference>
<evidence type="ECO:0000256" key="1">
    <source>
        <dbReference type="ARBA" id="ARBA00022676"/>
    </source>
</evidence>
<dbReference type="Gene3D" id="3.40.50.2000">
    <property type="entry name" value="Glycogen Phosphorylase B"/>
    <property type="match status" value="3"/>
</dbReference>
<dbReference type="EMBL" id="JADGJH010001734">
    <property type="protein sequence ID" value="KAJ3110393.1"/>
    <property type="molecule type" value="Genomic_DNA"/>
</dbReference>
<keyword evidence="1" id="KW-0328">Glycosyltransferase</keyword>
<proteinExistence type="predicted"/>
<evidence type="ECO:0000313" key="3">
    <source>
        <dbReference type="EMBL" id="KAJ3110393.1"/>
    </source>
</evidence>